<keyword evidence="2" id="KW-0472">Membrane</keyword>
<evidence type="ECO:0000256" key="1">
    <source>
        <dbReference type="SAM" id="MobiDB-lite"/>
    </source>
</evidence>
<feature type="transmembrane region" description="Helical" evidence="2">
    <location>
        <begin position="225"/>
        <end position="246"/>
    </location>
</feature>
<sequence length="366" mass="38599">MDGPTAPTLEQTDLATESVEPGTLGGTRLDLGGPAEPEAVRAEPAEPVLVGAGPTEAEVIQAELAEPEILDAELAEPEVVRAAPAEPEEILDAELVEPEVVRAEPAEPEAGAGPEESAAGTKPGEPEAGDSPDAAEPRERSVVAVRMLGSTAAPPGAGARDAAVARARAEVRELIAGRPAVRDKVVRSLLPPWLSTLHLGPLKAAGGFMVLAAGGSMVANEGAPWYFHLVDVLLLVLGLGALWSVVREVSTRRLEATRLRLHGPDEGDTIADAGVRLVSRPWWRNVVGWLFDLVVLGLPVLVAVRVWADGGWLARFAALVAVGSVVAASVYIVRSARLAPQWRRDFMAFEGMQLPPVRDGWDVLLR</sequence>
<keyword evidence="2" id="KW-1133">Transmembrane helix</keyword>
<reference evidence="3 4" key="1">
    <citation type="submission" date="2020-08" db="EMBL/GenBank/DDBJ databases">
        <title>Genomic Encyclopedia of Type Strains, Phase III (KMG-III): the genomes of soil and plant-associated and newly described type strains.</title>
        <authorList>
            <person name="Whitman W."/>
        </authorList>
    </citation>
    <scope>NUCLEOTIDE SEQUENCE [LARGE SCALE GENOMIC DNA]</scope>
    <source>
        <strain evidence="3 4">CECT 8640</strain>
    </source>
</reference>
<evidence type="ECO:0000313" key="4">
    <source>
        <dbReference type="Proteomes" id="UP000547510"/>
    </source>
</evidence>
<feature type="compositionally biased region" description="Low complexity" evidence="1">
    <location>
        <begin position="26"/>
        <end position="37"/>
    </location>
</feature>
<organism evidence="3 4">
    <name type="scientific">Saccharothrix tamanrassetensis</name>
    <dbReference type="NCBI Taxonomy" id="1051531"/>
    <lineage>
        <taxon>Bacteria</taxon>
        <taxon>Bacillati</taxon>
        <taxon>Actinomycetota</taxon>
        <taxon>Actinomycetes</taxon>
        <taxon>Pseudonocardiales</taxon>
        <taxon>Pseudonocardiaceae</taxon>
        <taxon>Saccharothrix</taxon>
    </lineage>
</organism>
<protein>
    <submittedName>
        <fullName evidence="3">Uncharacterized protein</fullName>
    </submittedName>
</protein>
<dbReference type="EMBL" id="JACHJN010000003">
    <property type="protein sequence ID" value="MBB5955470.1"/>
    <property type="molecule type" value="Genomic_DNA"/>
</dbReference>
<evidence type="ECO:0000256" key="2">
    <source>
        <dbReference type="SAM" id="Phobius"/>
    </source>
</evidence>
<feature type="transmembrane region" description="Helical" evidence="2">
    <location>
        <begin position="313"/>
        <end position="333"/>
    </location>
</feature>
<dbReference type="AlphaFoldDB" id="A0A841CER5"/>
<dbReference type="RefSeq" id="WP_184690310.1">
    <property type="nucleotide sequence ID" value="NZ_JACHJN010000003.1"/>
</dbReference>
<keyword evidence="2" id="KW-0812">Transmembrane</keyword>
<feature type="compositionally biased region" description="Low complexity" evidence="1">
    <location>
        <begin position="108"/>
        <end position="120"/>
    </location>
</feature>
<name>A0A841CER5_9PSEU</name>
<comment type="caution">
    <text evidence="3">The sequence shown here is derived from an EMBL/GenBank/DDBJ whole genome shotgun (WGS) entry which is preliminary data.</text>
</comment>
<feature type="transmembrane region" description="Helical" evidence="2">
    <location>
        <begin position="286"/>
        <end position="307"/>
    </location>
</feature>
<evidence type="ECO:0000313" key="3">
    <source>
        <dbReference type="EMBL" id="MBB5955470.1"/>
    </source>
</evidence>
<keyword evidence="4" id="KW-1185">Reference proteome</keyword>
<gene>
    <name evidence="3" type="ORF">FHS29_002051</name>
</gene>
<dbReference type="Proteomes" id="UP000547510">
    <property type="component" value="Unassembled WGS sequence"/>
</dbReference>
<proteinExistence type="predicted"/>
<feature type="region of interest" description="Disordered" evidence="1">
    <location>
        <begin position="105"/>
        <end position="138"/>
    </location>
</feature>
<accession>A0A841CER5</accession>
<feature type="region of interest" description="Disordered" evidence="1">
    <location>
        <begin position="1"/>
        <end position="54"/>
    </location>
</feature>